<feature type="compositionally biased region" description="Polar residues" evidence="1">
    <location>
        <begin position="55"/>
        <end position="64"/>
    </location>
</feature>
<accession>A0A7U2QVT5</accession>
<name>A0A7U2QVT5_ASPFN</name>
<dbReference type="EMBL" id="CP044620">
    <property type="protein sequence ID" value="QRD86444.1"/>
    <property type="molecule type" value="Genomic_DNA"/>
</dbReference>
<reference evidence="3" key="1">
    <citation type="journal article" date="2021" name="G3 (Bethesda)">
        <title>Chromosome assembled and annotated genome sequence of Aspergillus flavus NRRL 3357.</title>
        <authorList>
            <person name="Skerker J.M."/>
            <person name="Pianalto K.M."/>
            <person name="Mondo S.J."/>
            <person name="Yang K."/>
            <person name="Arkin A.P."/>
            <person name="Keller N.P."/>
            <person name="Grigoriev I.V."/>
            <person name="Louise Glass N.L."/>
        </authorList>
    </citation>
    <scope>NUCLEOTIDE SEQUENCE [LARGE SCALE GENOMIC DNA]</scope>
    <source>
        <strain evidence="3">ATCC 200026 / FGSC A1120 / IAM 13836 / NRRL 3357 / JCM 12722 / SRRC 167</strain>
    </source>
</reference>
<proteinExistence type="predicted"/>
<feature type="region of interest" description="Disordered" evidence="1">
    <location>
        <begin position="1"/>
        <end position="64"/>
    </location>
</feature>
<protein>
    <submittedName>
        <fullName evidence="2">Uncharacterized protein</fullName>
    </submittedName>
</protein>
<sequence>MFMLELFGTGYQDPGQRSSDNDSGTDRRSVIDPQVRCDGEWLNLSTPTGVGEAIGSTQTQGRIS</sequence>
<keyword evidence="3" id="KW-1185">Reference proteome</keyword>
<feature type="compositionally biased region" description="Basic and acidic residues" evidence="1">
    <location>
        <begin position="24"/>
        <end position="39"/>
    </location>
</feature>
<organism evidence="2 3">
    <name type="scientific">Aspergillus flavus (strain ATCC 200026 / FGSC A1120 / IAM 13836 / NRRL 3357 / JCM 12722 / SRRC 167)</name>
    <dbReference type="NCBI Taxonomy" id="332952"/>
    <lineage>
        <taxon>Eukaryota</taxon>
        <taxon>Fungi</taxon>
        <taxon>Dikarya</taxon>
        <taxon>Ascomycota</taxon>
        <taxon>Pezizomycotina</taxon>
        <taxon>Eurotiomycetes</taxon>
        <taxon>Eurotiomycetidae</taxon>
        <taxon>Eurotiales</taxon>
        <taxon>Aspergillaceae</taxon>
        <taxon>Aspergillus</taxon>
        <taxon>Aspergillus subgen. Circumdati</taxon>
    </lineage>
</organism>
<gene>
    <name evidence="2" type="ORF">F9C07_7290</name>
</gene>
<dbReference type="VEuPathDB" id="FungiDB:F9C07_7290"/>
<evidence type="ECO:0000313" key="3">
    <source>
        <dbReference type="Proteomes" id="UP000596276"/>
    </source>
</evidence>
<evidence type="ECO:0000256" key="1">
    <source>
        <dbReference type="SAM" id="MobiDB-lite"/>
    </source>
</evidence>
<evidence type="ECO:0000313" key="2">
    <source>
        <dbReference type="EMBL" id="QRD86444.1"/>
    </source>
</evidence>
<dbReference type="Proteomes" id="UP000596276">
    <property type="component" value="Chromosome 3"/>
</dbReference>
<dbReference type="AlphaFoldDB" id="A0A7U2QVT5"/>